<evidence type="ECO:0000256" key="4">
    <source>
        <dbReference type="ARBA" id="ARBA00022991"/>
    </source>
</evidence>
<dbReference type="AlphaFoldDB" id="A0A1E5T1S8"/>
<dbReference type="PROSITE" id="PS00691">
    <property type="entry name" value="DNA_PHOTOLYASES_1_2"/>
    <property type="match status" value="1"/>
</dbReference>
<dbReference type="PANTHER" id="PTHR11455">
    <property type="entry name" value="CRYPTOCHROME"/>
    <property type="match status" value="1"/>
</dbReference>
<accession>A0A1E5T1S8</accession>
<evidence type="ECO:0000256" key="2">
    <source>
        <dbReference type="ARBA" id="ARBA00022630"/>
    </source>
</evidence>
<reference evidence="9 10" key="1">
    <citation type="submission" date="2016-08" db="EMBL/GenBank/DDBJ databases">
        <title>Draft genome of Fabibacter sp. strain SK-8.</title>
        <authorList>
            <person name="Wong S.-K."/>
            <person name="Hamasaki K."/>
            <person name="Yoshizawa S."/>
        </authorList>
    </citation>
    <scope>NUCLEOTIDE SEQUENCE [LARGE SCALE GENOMIC DNA]</scope>
    <source>
        <strain evidence="9 10">SK-8</strain>
    </source>
</reference>
<feature type="binding site" evidence="5">
    <location>
        <begin position="257"/>
        <end position="264"/>
    </location>
    <ligand>
        <name>FAD</name>
        <dbReference type="ChEBI" id="CHEBI:57692"/>
    </ligand>
</feature>
<evidence type="ECO:0000256" key="1">
    <source>
        <dbReference type="ARBA" id="ARBA00001932"/>
    </source>
</evidence>
<dbReference type="GO" id="GO:0009416">
    <property type="term" value="P:response to light stimulus"/>
    <property type="evidence" value="ECO:0007669"/>
    <property type="project" value="TreeGrafter"/>
</dbReference>
<name>A0A1E5T1S8_9BACT</name>
<gene>
    <name evidence="9" type="ORF">BFP71_18140</name>
</gene>
<dbReference type="InterPro" id="IPR014729">
    <property type="entry name" value="Rossmann-like_a/b/a_fold"/>
</dbReference>
<keyword evidence="10" id="KW-1185">Reference proteome</keyword>
<evidence type="ECO:0000313" key="9">
    <source>
        <dbReference type="EMBL" id="OEK05316.1"/>
    </source>
</evidence>
<dbReference type="EMBL" id="MDGQ01000005">
    <property type="protein sequence ID" value="OEK05316.1"/>
    <property type="molecule type" value="Genomic_DNA"/>
</dbReference>
<dbReference type="InterPro" id="IPR036155">
    <property type="entry name" value="Crypto/Photolyase_N_sf"/>
</dbReference>
<dbReference type="InterPro" id="IPR018394">
    <property type="entry name" value="DNA_photolyase_1_CS_C"/>
</dbReference>
<feature type="domain" description="Photolyase/cryptochrome alpha/beta" evidence="8">
    <location>
        <begin position="3"/>
        <end position="133"/>
    </location>
</feature>
<feature type="binding site" evidence="5">
    <location>
        <position position="214"/>
    </location>
    <ligand>
        <name>FAD</name>
        <dbReference type="ChEBI" id="CHEBI:57692"/>
    </ligand>
</feature>
<comment type="cofactor">
    <cofactor evidence="1">
        <name>(6R)-5,10-methylene-5,6,7,8-tetrahydrofolate</name>
        <dbReference type="ChEBI" id="CHEBI:15636"/>
    </cofactor>
</comment>
<dbReference type="InterPro" id="IPR006050">
    <property type="entry name" value="DNA_photolyase_N"/>
</dbReference>
<feature type="binding site" evidence="5">
    <location>
        <position position="254"/>
    </location>
    <ligand>
        <name>FAD</name>
        <dbReference type="ChEBI" id="CHEBI:57692"/>
    </ligand>
</feature>
<comment type="similarity">
    <text evidence="7">Belongs to the DNA photolyase family.</text>
</comment>
<feature type="site" description="Electron transfer via tryptophanyl radical" evidence="6">
    <location>
        <position position="341"/>
    </location>
</feature>
<dbReference type="Gene3D" id="3.40.50.620">
    <property type="entry name" value="HUPs"/>
    <property type="match status" value="1"/>
</dbReference>
<dbReference type="Gene3D" id="1.10.579.10">
    <property type="entry name" value="DNA Cyclobutane Dipyrimidine Photolyase, subunit A, domain 3"/>
    <property type="match status" value="1"/>
</dbReference>
<dbReference type="Gene3D" id="1.25.40.80">
    <property type="match status" value="1"/>
</dbReference>
<sequence>MSQVNIFWFRRDLRFIDNTALSYALKENSPVLPIFIFDREILDKLEDKSDARVEFIQRTILQMNEKLQAKGSGIKTFYGQPEEVFKTLTSTHKIDAVFTNRDYEPYATSRDRAVEEYLKENGIGFYTFKDHVIYEKEEIVSGSGTFYKVFTPYSRAWKAKYTEHPPHIHGDSLTNDNWFKVEKLDVHSLKSMGFESSPIQIPEKELDTDLVKKYTEKRNFPSLNATSRLGIHLRFGTISIRQLAKEAARLNSTFLNELIWRDFYAMILANNPQIVDNAFKAQYDQIPWRKDEEGFKLWCEGKTGYPIVDAGMRQLNNTGFMHNRVRMIVASFLTKHLLIDWRWGEAYFAKKLLDFDLASNNGGWQWAAGTGTDAQPYFRVFNPESQTEKFDKDLKYIKKWVPEFGTKDYPEPIVEHKFARLRAIDTYKTALGK</sequence>
<keyword evidence="9" id="KW-0456">Lyase</keyword>
<dbReference type="GO" id="GO:0003677">
    <property type="term" value="F:DNA binding"/>
    <property type="evidence" value="ECO:0007669"/>
    <property type="project" value="TreeGrafter"/>
</dbReference>
<dbReference type="InterPro" id="IPR036134">
    <property type="entry name" value="Crypto/Photolyase_FAD-like_sf"/>
</dbReference>
<dbReference type="InterPro" id="IPR002081">
    <property type="entry name" value="Cryptochrome/DNA_photolyase_1"/>
</dbReference>
<evidence type="ECO:0000313" key="10">
    <source>
        <dbReference type="Proteomes" id="UP000095552"/>
    </source>
</evidence>
<dbReference type="Pfam" id="PF03441">
    <property type="entry name" value="FAD_binding_7"/>
    <property type="match status" value="1"/>
</dbReference>
<dbReference type="PROSITE" id="PS51645">
    <property type="entry name" value="PHR_CRY_ALPHA_BETA"/>
    <property type="match status" value="1"/>
</dbReference>
<dbReference type="GO" id="GO:0006139">
    <property type="term" value="P:nucleobase-containing compound metabolic process"/>
    <property type="evidence" value="ECO:0007669"/>
    <property type="project" value="UniProtKB-ARBA"/>
</dbReference>
<keyword evidence="2 5" id="KW-0285">Flavoprotein</keyword>
<evidence type="ECO:0000259" key="8">
    <source>
        <dbReference type="PROSITE" id="PS51645"/>
    </source>
</evidence>
<dbReference type="SUPFAM" id="SSF52425">
    <property type="entry name" value="Cryptochrome/photolyase, N-terminal domain"/>
    <property type="match status" value="1"/>
</dbReference>
<comment type="cofactor">
    <cofactor evidence="5">
        <name>FAD</name>
        <dbReference type="ChEBI" id="CHEBI:57692"/>
    </cofactor>
    <text evidence="5">Binds 1 FAD per subunit.</text>
</comment>
<dbReference type="Pfam" id="PF00875">
    <property type="entry name" value="DNA_photolyase"/>
    <property type="match status" value="1"/>
</dbReference>
<dbReference type="GO" id="GO:0003904">
    <property type="term" value="F:deoxyribodipyrimidine photo-lyase activity"/>
    <property type="evidence" value="ECO:0007669"/>
    <property type="project" value="TreeGrafter"/>
</dbReference>
<dbReference type="STRING" id="1563681.BFP71_18140"/>
<dbReference type="OrthoDB" id="9772484at2"/>
<feature type="binding site" evidence="5">
    <location>
        <begin position="354"/>
        <end position="356"/>
    </location>
    <ligand>
        <name>FAD</name>
        <dbReference type="ChEBI" id="CHEBI:57692"/>
    </ligand>
</feature>
<dbReference type="PANTHER" id="PTHR11455:SF9">
    <property type="entry name" value="CRYPTOCHROME CIRCADIAN CLOCK 5 ISOFORM X1"/>
    <property type="match status" value="1"/>
</dbReference>
<dbReference type="PRINTS" id="PR00147">
    <property type="entry name" value="DNAPHOTLYASE"/>
</dbReference>
<dbReference type="Proteomes" id="UP000095552">
    <property type="component" value="Unassembled WGS sequence"/>
</dbReference>
<keyword evidence="4 7" id="KW-0157">Chromophore</keyword>
<dbReference type="SUPFAM" id="SSF48173">
    <property type="entry name" value="Cryptochrome/photolyase FAD-binding domain"/>
    <property type="match status" value="1"/>
</dbReference>
<evidence type="ECO:0000256" key="3">
    <source>
        <dbReference type="ARBA" id="ARBA00022827"/>
    </source>
</evidence>
<evidence type="ECO:0000256" key="5">
    <source>
        <dbReference type="PIRSR" id="PIRSR602081-1"/>
    </source>
</evidence>
<feature type="site" description="Electron transfer via tryptophanyl radical" evidence="6">
    <location>
        <position position="288"/>
    </location>
</feature>
<proteinExistence type="inferred from homology"/>
<dbReference type="InterPro" id="IPR005101">
    <property type="entry name" value="Cryptochr/Photolyase_FAD-bd"/>
</dbReference>
<keyword evidence="3 5" id="KW-0274">FAD</keyword>
<dbReference type="GO" id="GO:0006950">
    <property type="term" value="P:response to stress"/>
    <property type="evidence" value="ECO:0007669"/>
    <property type="project" value="UniProtKB-ARBA"/>
</dbReference>
<dbReference type="RefSeq" id="WP_069836821.1">
    <property type="nucleotide sequence ID" value="NZ_MDGQ01000005.1"/>
</dbReference>
<organism evidence="9 10">
    <name type="scientific">Roseivirga misakiensis</name>
    <dbReference type="NCBI Taxonomy" id="1563681"/>
    <lineage>
        <taxon>Bacteria</taxon>
        <taxon>Pseudomonadati</taxon>
        <taxon>Bacteroidota</taxon>
        <taxon>Cytophagia</taxon>
        <taxon>Cytophagales</taxon>
        <taxon>Roseivirgaceae</taxon>
        <taxon>Roseivirga</taxon>
    </lineage>
</organism>
<evidence type="ECO:0000256" key="7">
    <source>
        <dbReference type="RuleBase" id="RU004182"/>
    </source>
</evidence>
<comment type="caution">
    <text evidence="9">The sequence shown here is derived from an EMBL/GenBank/DDBJ whole genome shotgun (WGS) entry which is preliminary data.</text>
</comment>
<dbReference type="GO" id="GO:0071949">
    <property type="term" value="F:FAD binding"/>
    <property type="evidence" value="ECO:0007669"/>
    <property type="project" value="TreeGrafter"/>
</dbReference>
<feature type="site" description="Electron transfer via tryptophanyl radical" evidence="6">
    <location>
        <position position="364"/>
    </location>
</feature>
<dbReference type="PROSITE" id="PS00394">
    <property type="entry name" value="DNA_PHOTOLYASES_1_1"/>
    <property type="match status" value="1"/>
</dbReference>
<evidence type="ECO:0000256" key="6">
    <source>
        <dbReference type="PIRSR" id="PIRSR602081-2"/>
    </source>
</evidence>
<protein>
    <submittedName>
        <fullName evidence="9">Deoxyribodipyrimidine photolyase</fullName>
    </submittedName>
</protein>